<evidence type="ECO:0000256" key="2">
    <source>
        <dbReference type="ARBA" id="ARBA00022692"/>
    </source>
</evidence>
<proteinExistence type="inferred from homology"/>
<organism evidence="9 10">
    <name type="scientific">Parachaetomium inaequale</name>
    <dbReference type="NCBI Taxonomy" id="2588326"/>
    <lineage>
        <taxon>Eukaryota</taxon>
        <taxon>Fungi</taxon>
        <taxon>Dikarya</taxon>
        <taxon>Ascomycota</taxon>
        <taxon>Pezizomycotina</taxon>
        <taxon>Sordariomycetes</taxon>
        <taxon>Sordariomycetidae</taxon>
        <taxon>Sordariales</taxon>
        <taxon>Chaetomiaceae</taxon>
        <taxon>Parachaetomium</taxon>
    </lineage>
</organism>
<dbReference type="AlphaFoldDB" id="A0AAN6PBJ3"/>
<evidence type="ECO:0000313" key="10">
    <source>
        <dbReference type="Proteomes" id="UP001303115"/>
    </source>
</evidence>
<feature type="transmembrane region" description="Helical" evidence="7">
    <location>
        <begin position="135"/>
        <end position="156"/>
    </location>
</feature>
<keyword evidence="4 7" id="KW-0472">Membrane</keyword>
<gene>
    <name evidence="9" type="ORF">C8A01DRAFT_50373</name>
</gene>
<feature type="compositionally biased region" description="Basic and acidic residues" evidence="6">
    <location>
        <begin position="335"/>
        <end position="352"/>
    </location>
</feature>
<dbReference type="EMBL" id="MU854561">
    <property type="protein sequence ID" value="KAK4032972.1"/>
    <property type="molecule type" value="Genomic_DNA"/>
</dbReference>
<dbReference type="InterPro" id="IPR052337">
    <property type="entry name" value="SAT4-like"/>
</dbReference>
<protein>
    <recommendedName>
        <fullName evidence="8">Rhodopsin domain-containing protein</fullName>
    </recommendedName>
</protein>
<comment type="subcellular location">
    <subcellularLocation>
        <location evidence="1">Membrane</location>
        <topology evidence="1">Multi-pass membrane protein</topology>
    </subcellularLocation>
</comment>
<dbReference type="GO" id="GO:0016020">
    <property type="term" value="C:membrane"/>
    <property type="evidence" value="ECO:0007669"/>
    <property type="project" value="UniProtKB-SubCell"/>
</dbReference>
<evidence type="ECO:0000256" key="3">
    <source>
        <dbReference type="ARBA" id="ARBA00022989"/>
    </source>
</evidence>
<reference evidence="10" key="1">
    <citation type="journal article" date="2023" name="Mol. Phylogenet. Evol.">
        <title>Genome-scale phylogeny and comparative genomics of the fungal order Sordariales.</title>
        <authorList>
            <person name="Hensen N."/>
            <person name="Bonometti L."/>
            <person name="Westerberg I."/>
            <person name="Brannstrom I.O."/>
            <person name="Guillou S."/>
            <person name="Cros-Aarteil S."/>
            <person name="Calhoun S."/>
            <person name="Haridas S."/>
            <person name="Kuo A."/>
            <person name="Mondo S."/>
            <person name="Pangilinan J."/>
            <person name="Riley R."/>
            <person name="LaButti K."/>
            <person name="Andreopoulos B."/>
            <person name="Lipzen A."/>
            <person name="Chen C."/>
            <person name="Yan M."/>
            <person name="Daum C."/>
            <person name="Ng V."/>
            <person name="Clum A."/>
            <person name="Steindorff A."/>
            <person name="Ohm R.A."/>
            <person name="Martin F."/>
            <person name="Silar P."/>
            <person name="Natvig D.O."/>
            <person name="Lalanne C."/>
            <person name="Gautier V."/>
            <person name="Ament-Velasquez S.L."/>
            <person name="Kruys A."/>
            <person name="Hutchinson M.I."/>
            <person name="Powell A.J."/>
            <person name="Barry K."/>
            <person name="Miller A.N."/>
            <person name="Grigoriev I.V."/>
            <person name="Debuchy R."/>
            <person name="Gladieux P."/>
            <person name="Hiltunen Thoren M."/>
            <person name="Johannesson H."/>
        </authorList>
    </citation>
    <scope>NUCLEOTIDE SEQUENCE [LARGE SCALE GENOMIC DNA]</scope>
    <source>
        <strain evidence="10">CBS 284.82</strain>
    </source>
</reference>
<comment type="similarity">
    <text evidence="5">Belongs to the SAT4 family.</text>
</comment>
<feature type="compositionally biased region" description="Low complexity" evidence="6">
    <location>
        <begin position="355"/>
        <end position="372"/>
    </location>
</feature>
<evidence type="ECO:0000256" key="5">
    <source>
        <dbReference type="ARBA" id="ARBA00038359"/>
    </source>
</evidence>
<dbReference type="Pfam" id="PF20684">
    <property type="entry name" value="Fung_rhodopsin"/>
    <property type="match status" value="1"/>
</dbReference>
<name>A0AAN6PBJ3_9PEZI</name>
<keyword evidence="3 7" id="KW-1133">Transmembrane helix</keyword>
<comment type="caution">
    <text evidence="9">The sequence shown here is derived from an EMBL/GenBank/DDBJ whole genome shotgun (WGS) entry which is preliminary data.</text>
</comment>
<accession>A0AAN6PBJ3</accession>
<feature type="region of interest" description="Disordered" evidence="6">
    <location>
        <begin position="335"/>
        <end position="372"/>
    </location>
</feature>
<evidence type="ECO:0000256" key="4">
    <source>
        <dbReference type="ARBA" id="ARBA00023136"/>
    </source>
</evidence>
<feature type="transmembrane region" description="Helical" evidence="7">
    <location>
        <begin position="217"/>
        <end position="244"/>
    </location>
</feature>
<evidence type="ECO:0000256" key="7">
    <source>
        <dbReference type="SAM" id="Phobius"/>
    </source>
</evidence>
<dbReference type="Proteomes" id="UP001303115">
    <property type="component" value="Unassembled WGS sequence"/>
</dbReference>
<evidence type="ECO:0000256" key="1">
    <source>
        <dbReference type="ARBA" id="ARBA00004141"/>
    </source>
</evidence>
<dbReference type="PANTHER" id="PTHR33048">
    <property type="entry name" value="PTH11-LIKE INTEGRAL MEMBRANE PROTEIN (AFU_ORTHOLOGUE AFUA_5G11245)"/>
    <property type="match status" value="1"/>
</dbReference>
<dbReference type="InterPro" id="IPR049326">
    <property type="entry name" value="Rhodopsin_dom_fungi"/>
</dbReference>
<feature type="domain" description="Rhodopsin" evidence="8">
    <location>
        <begin position="97"/>
        <end position="281"/>
    </location>
</feature>
<evidence type="ECO:0000259" key="8">
    <source>
        <dbReference type="Pfam" id="PF20684"/>
    </source>
</evidence>
<feature type="transmembrane region" description="Helical" evidence="7">
    <location>
        <begin position="20"/>
        <end position="44"/>
    </location>
</feature>
<keyword evidence="10" id="KW-1185">Reference proteome</keyword>
<evidence type="ECO:0000313" key="9">
    <source>
        <dbReference type="EMBL" id="KAK4032972.1"/>
    </source>
</evidence>
<evidence type="ECO:0000256" key="6">
    <source>
        <dbReference type="SAM" id="MobiDB-lite"/>
    </source>
</evidence>
<keyword evidence="2 7" id="KW-0812">Transmembrane</keyword>
<dbReference type="PANTHER" id="PTHR33048:SF129">
    <property type="entry name" value="INTEGRAL MEMBRANE PROTEIN-RELATED"/>
    <property type="match status" value="1"/>
</dbReference>
<sequence>MEASPPPPPNPPLFAMNERVAFLSRVHVGTTIPLLALCLVPFFARMYTRTWPVWKPHVVGADTCFIRQLCAIADWALLEKEMFLQPQEITREEFFFAIALAHHAIAVWGIAMTLIKTSVVLTLLRLPLKRSWKAVLYILLAVQLIFGIANTFYNFFKCRPYHASWDLSVIEKQCPGEDINVIVSNVGSAMNIATDLVLSVAPMSIFWNLRRPLRERVLICSLTGIGLFATFASVMKVVILAQWADAEDRWATAISIATWTVTEQFVSIQAACSPSLKKPIESLLNKFGIPLVEPDPNISFLHVPEEMRQREVRRQAREWMGDSLSGTRVDSAVSRRDLTNGTLEHRDIESLEGKSTPTSASASTSGTAIQAT</sequence>